<dbReference type="EMBL" id="KI537036">
    <property type="protein sequence ID" value="ESR34540.1"/>
    <property type="molecule type" value="Genomic_DNA"/>
</dbReference>
<evidence type="ECO:0000256" key="1">
    <source>
        <dbReference type="ARBA" id="ARBA00009995"/>
    </source>
</evidence>
<protein>
    <recommendedName>
        <fullName evidence="3">Glycosyltransferase N-terminal domain-containing protein</fullName>
    </recommendedName>
</protein>
<accession>V4S6Q8</accession>
<evidence type="ECO:0000313" key="4">
    <source>
        <dbReference type="EMBL" id="ESR34540.1"/>
    </source>
</evidence>
<sequence length="336" mass="37975">MADPVRSSIFIHYAGPAIHNRGAKVRMNGIDLLDINRIQFHDCPIPHFLSPPPNPRASIKFPTHLQIFEACMHLRQPITALIHTLSLTANRIIIIHDALLASVVQDATYIPNSETYVLHCTSAFTSFFNLWGAPGKPFQIEDEVPNDLPSLEGCFAFEAMNVFASQAEFMKLRAGDFLNTSRSMERTYIDLLQQINEIKKLWAIGRPLHPVTICRNKIPIRQEQCLNWLDKQAPKSVVYISFGTTSTTDEQINELAIGLEESKTKFTWVLRDADKGDIFAEKGRRVEFPHGFEARMEGVGIVIRAWVTQLEILGHPSTELFKVGLMVSTKGHTERK</sequence>
<dbReference type="InterPro" id="IPR002213">
    <property type="entry name" value="UDP_glucos_trans"/>
</dbReference>
<gene>
    <name evidence="4" type="ORF">CICLE_v10005382mg</name>
</gene>
<keyword evidence="2" id="KW-0808">Transferase</keyword>
<evidence type="ECO:0000313" key="5">
    <source>
        <dbReference type="Proteomes" id="UP000030687"/>
    </source>
</evidence>
<comment type="similarity">
    <text evidence="1">Belongs to the UDP-glycosyltransferase family.</text>
</comment>
<feature type="domain" description="Glycosyltransferase N-terminal" evidence="3">
    <location>
        <begin position="8"/>
        <end position="210"/>
    </location>
</feature>
<dbReference type="Gene3D" id="3.40.50.2000">
    <property type="entry name" value="Glycogen Phosphorylase B"/>
    <property type="match status" value="2"/>
</dbReference>
<dbReference type="AlphaFoldDB" id="V4S6Q8"/>
<keyword evidence="5" id="KW-1185">Reference proteome</keyword>
<dbReference type="GO" id="GO:1901135">
    <property type="term" value="P:carbohydrate derivative metabolic process"/>
    <property type="evidence" value="ECO:0007669"/>
    <property type="project" value="UniProtKB-ARBA"/>
</dbReference>
<evidence type="ECO:0000256" key="2">
    <source>
        <dbReference type="ARBA" id="ARBA00022679"/>
    </source>
</evidence>
<dbReference type="PANTHER" id="PTHR48044">
    <property type="entry name" value="GLYCOSYLTRANSFERASE"/>
    <property type="match status" value="1"/>
</dbReference>
<dbReference type="InterPro" id="IPR058980">
    <property type="entry name" value="Glyco_transf_N"/>
</dbReference>
<dbReference type="Pfam" id="PF26168">
    <property type="entry name" value="Glyco_transf_N"/>
    <property type="match status" value="1"/>
</dbReference>
<dbReference type="PANTHER" id="PTHR48044:SF7">
    <property type="entry name" value="GLYCOSYLTRANSFERASE"/>
    <property type="match status" value="1"/>
</dbReference>
<dbReference type="Pfam" id="PF00201">
    <property type="entry name" value="UDPGT"/>
    <property type="match status" value="1"/>
</dbReference>
<dbReference type="GO" id="GO:0008194">
    <property type="term" value="F:UDP-glycosyltransferase activity"/>
    <property type="evidence" value="ECO:0007669"/>
    <property type="project" value="InterPro"/>
</dbReference>
<dbReference type="Proteomes" id="UP000030687">
    <property type="component" value="Unassembled WGS sequence"/>
</dbReference>
<dbReference type="KEGG" id="cic:CICLE_v10005382mg"/>
<dbReference type="InParanoid" id="V4S6Q8"/>
<name>V4S6Q8_CITCL</name>
<dbReference type="eggNOG" id="KOG1192">
    <property type="taxonomic scope" value="Eukaryota"/>
</dbReference>
<proteinExistence type="inferred from homology"/>
<reference evidence="4 5" key="1">
    <citation type="submission" date="2013-10" db="EMBL/GenBank/DDBJ databases">
        <authorList>
            <consortium name="International Citrus Genome Consortium"/>
            <person name="Jenkins J."/>
            <person name="Schmutz J."/>
            <person name="Prochnik S."/>
            <person name="Rokhsar D."/>
            <person name="Gmitter F."/>
            <person name="Ollitrault P."/>
            <person name="Machado M."/>
            <person name="Talon M."/>
            <person name="Wincker P."/>
            <person name="Jaillon O."/>
            <person name="Morgante M."/>
        </authorList>
    </citation>
    <scope>NUCLEOTIDE SEQUENCE</scope>
    <source>
        <strain evidence="5">cv. Clemenules</strain>
    </source>
</reference>
<evidence type="ECO:0000259" key="3">
    <source>
        <dbReference type="Pfam" id="PF26168"/>
    </source>
</evidence>
<dbReference type="Gramene" id="ESR34540">
    <property type="protein sequence ID" value="ESR34540"/>
    <property type="gene ID" value="CICLE_v10005382mg"/>
</dbReference>
<dbReference type="OMA" id="IVIRAWV"/>
<dbReference type="STRING" id="85681.V4S6Q8"/>
<dbReference type="SUPFAM" id="SSF53756">
    <property type="entry name" value="UDP-Glycosyltransferase/glycogen phosphorylase"/>
    <property type="match status" value="1"/>
</dbReference>
<organism evidence="4 5">
    <name type="scientific">Citrus clementina</name>
    <name type="common">Clementine</name>
    <name type="synonym">Citrus deliciosa x Citrus sinensis</name>
    <dbReference type="NCBI Taxonomy" id="85681"/>
    <lineage>
        <taxon>Eukaryota</taxon>
        <taxon>Viridiplantae</taxon>
        <taxon>Streptophyta</taxon>
        <taxon>Embryophyta</taxon>
        <taxon>Tracheophyta</taxon>
        <taxon>Spermatophyta</taxon>
        <taxon>Magnoliopsida</taxon>
        <taxon>eudicotyledons</taxon>
        <taxon>Gunneridae</taxon>
        <taxon>Pentapetalae</taxon>
        <taxon>rosids</taxon>
        <taxon>malvids</taxon>
        <taxon>Sapindales</taxon>
        <taxon>Rutaceae</taxon>
        <taxon>Aurantioideae</taxon>
        <taxon>Citrus</taxon>
    </lineage>
</organism>